<dbReference type="PROSITE" id="PS50003">
    <property type="entry name" value="PH_DOMAIN"/>
    <property type="match status" value="1"/>
</dbReference>
<proteinExistence type="predicted"/>
<feature type="domain" description="PH" evidence="2">
    <location>
        <begin position="1"/>
        <end position="109"/>
    </location>
</feature>
<accession>A0AAD5QAD6</accession>
<dbReference type="Gene3D" id="2.30.29.30">
    <property type="entry name" value="Pleckstrin-homology domain (PH domain)/Phosphotyrosine-binding domain (PTB)"/>
    <property type="match status" value="1"/>
</dbReference>
<sequence>MSRQGYLILHDKRQAPRIVYFSLEDGTLRYFQSAACRASLGEVRLSGCKLVVKAQRRADGIPHAFFVEARKVFVKDRAYTLGAPVRLELSAHSSDERQEWGKALFSWQRQYWREPRAADETMDVLLAREDRIKQQLEQILQCHLAPESSSSRSATPSFSFAVAKQPLTFLRRNASSLRRSFSMYMPTSTSTAATCSSSTDSSTTSSSSSGSTVAVAAAFKLGTSKPSTSTSAVANDCAKDKVVLAKVAYAPPETIYRSTQQVGTQAC</sequence>
<dbReference type="SMART" id="SM00233">
    <property type="entry name" value="PH"/>
    <property type="match status" value="1"/>
</dbReference>
<dbReference type="InterPro" id="IPR011993">
    <property type="entry name" value="PH-like_dom_sf"/>
</dbReference>
<evidence type="ECO:0000313" key="3">
    <source>
        <dbReference type="EMBL" id="KAJ0400622.1"/>
    </source>
</evidence>
<organism evidence="3 4">
    <name type="scientific">Pythium insidiosum</name>
    <name type="common">Pythiosis disease agent</name>
    <dbReference type="NCBI Taxonomy" id="114742"/>
    <lineage>
        <taxon>Eukaryota</taxon>
        <taxon>Sar</taxon>
        <taxon>Stramenopiles</taxon>
        <taxon>Oomycota</taxon>
        <taxon>Peronosporomycetes</taxon>
        <taxon>Pythiales</taxon>
        <taxon>Pythiaceae</taxon>
        <taxon>Pythium</taxon>
    </lineage>
</organism>
<dbReference type="EMBL" id="JAKCXM010000150">
    <property type="protein sequence ID" value="KAJ0400622.1"/>
    <property type="molecule type" value="Genomic_DNA"/>
</dbReference>
<keyword evidence="4" id="KW-1185">Reference proteome</keyword>
<protein>
    <recommendedName>
        <fullName evidence="2">PH domain-containing protein</fullName>
    </recommendedName>
</protein>
<dbReference type="AlphaFoldDB" id="A0AAD5QAD6"/>
<reference evidence="3" key="1">
    <citation type="submission" date="2021-12" db="EMBL/GenBank/DDBJ databases">
        <title>Prjna785345.</title>
        <authorList>
            <person name="Rujirawat T."/>
            <person name="Krajaejun T."/>
        </authorList>
    </citation>
    <scope>NUCLEOTIDE SEQUENCE</scope>
    <source>
        <strain evidence="3">Pi057C3</strain>
    </source>
</reference>
<gene>
    <name evidence="3" type="ORF">P43SY_000907</name>
</gene>
<evidence type="ECO:0000259" key="2">
    <source>
        <dbReference type="PROSITE" id="PS50003"/>
    </source>
</evidence>
<dbReference type="CDD" id="cd00821">
    <property type="entry name" value="PH"/>
    <property type="match status" value="1"/>
</dbReference>
<evidence type="ECO:0000313" key="4">
    <source>
        <dbReference type="Proteomes" id="UP001209570"/>
    </source>
</evidence>
<feature type="region of interest" description="Disordered" evidence="1">
    <location>
        <begin position="190"/>
        <end position="209"/>
    </location>
</feature>
<dbReference type="Proteomes" id="UP001209570">
    <property type="component" value="Unassembled WGS sequence"/>
</dbReference>
<name>A0AAD5QAD6_PYTIN</name>
<evidence type="ECO:0000256" key="1">
    <source>
        <dbReference type="SAM" id="MobiDB-lite"/>
    </source>
</evidence>
<dbReference type="InterPro" id="IPR001849">
    <property type="entry name" value="PH_domain"/>
</dbReference>
<dbReference type="SUPFAM" id="SSF50729">
    <property type="entry name" value="PH domain-like"/>
    <property type="match status" value="1"/>
</dbReference>
<comment type="caution">
    <text evidence="3">The sequence shown here is derived from an EMBL/GenBank/DDBJ whole genome shotgun (WGS) entry which is preliminary data.</text>
</comment>